<evidence type="ECO:0000256" key="2">
    <source>
        <dbReference type="ARBA" id="ARBA00023015"/>
    </source>
</evidence>
<keyword evidence="7" id="KW-0472">Membrane</keyword>
<protein>
    <submittedName>
        <fullName evidence="9">Helix-turn-helix domain-containing protein</fullName>
    </submittedName>
</protein>
<dbReference type="GO" id="GO:0016987">
    <property type="term" value="F:sigma factor activity"/>
    <property type="evidence" value="ECO:0007669"/>
    <property type="project" value="UniProtKB-KW"/>
</dbReference>
<evidence type="ECO:0000256" key="7">
    <source>
        <dbReference type="SAM" id="Phobius"/>
    </source>
</evidence>
<dbReference type="InterPro" id="IPR013325">
    <property type="entry name" value="RNA_pol_sigma_r2"/>
</dbReference>
<feature type="transmembrane region" description="Helical" evidence="7">
    <location>
        <begin position="332"/>
        <end position="355"/>
    </location>
</feature>
<dbReference type="InterPro" id="IPR036388">
    <property type="entry name" value="WH-like_DNA-bd_sf"/>
</dbReference>
<keyword evidence="2" id="KW-0805">Transcription regulation</keyword>
<dbReference type="PANTHER" id="PTHR43133:SF8">
    <property type="entry name" value="RNA POLYMERASE SIGMA FACTOR HI_1459-RELATED"/>
    <property type="match status" value="1"/>
</dbReference>
<dbReference type="InterPro" id="IPR001387">
    <property type="entry name" value="Cro/C1-type_HTH"/>
</dbReference>
<dbReference type="InterPro" id="IPR013324">
    <property type="entry name" value="RNA_pol_sigma_r3/r4-like"/>
</dbReference>
<comment type="similarity">
    <text evidence="1">Belongs to the sigma-70 factor family. ECF subfamily.</text>
</comment>
<evidence type="ECO:0000256" key="5">
    <source>
        <dbReference type="ARBA" id="ARBA00023163"/>
    </source>
</evidence>
<organism evidence="9">
    <name type="scientific">Streptomyces sp. NBC_00008</name>
    <dbReference type="NCBI Taxonomy" id="2903610"/>
    <lineage>
        <taxon>Bacteria</taxon>
        <taxon>Bacillati</taxon>
        <taxon>Actinomycetota</taxon>
        <taxon>Actinomycetes</taxon>
        <taxon>Kitasatosporales</taxon>
        <taxon>Streptomycetaceae</taxon>
        <taxon>Streptomyces</taxon>
    </lineage>
</organism>
<dbReference type="SUPFAM" id="SSF88946">
    <property type="entry name" value="Sigma2 domain of RNA polymerase sigma factors"/>
    <property type="match status" value="1"/>
</dbReference>
<keyword evidence="7" id="KW-1133">Transmembrane helix</keyword>
<evidence type="ECO:0000256" key="4">
    <source>
        <dbReference type="ARBA" id="ARBA00023125"/>
    </source>
</evidence>
<keyword evidence="5" id="KW-0804">Transcription</keyword>
<dbReference type="SMART" id="SM00530">
    <property type="entry name" value="HTH_XRE"/>
    <property type="match status" value="1"/>
</dbReference>
<dbReference type="GO" id="GO:0003677">
    <property type="term" value="F:DNA binding"/>
    <property type="evidence" value="ECO:0007669"/>
    <property type="project" value="UniProtKB-KW"/>
</dbReference>
<evidence type="ECO:0000313" key="9">
    <source>
        <dbReference type="EMBL" id="WTW69332.1"/>
    </source>
</evidence>
<evidence type="ECO:0000259" key="8">
    <source>
        <dbReference type="PROSITE" id="PS50943"/>
    </source>
</evidence>
<dbReference type="SUPFAM" id="SSF47413">
    <property type="entry name" value="lambda repressor-like DNA-binding domains"/>
    <property type="match status" value="1"/>
</dbReference>
<keyword evidence="7" id="KW-0812">Transmembrane</keyword>
<evidence type="ECO:0000256" key="3">
    <source>
        <dbReference type="ARBA" id="ARBA00023082"/>
    </source>
</evidence>
<dbReference type="AlphaFoldDB" id="A0AAU2VQR6"/>
<dbReference type="InterPro" id="IPR010982">
    <property type="entry name" value="Lambda_DNA-bd_dom_sf"/>
</dbReference>
<feature type="domain" description="HTH cro/C1-type" evidence="8">
    <location>
        <begin position="21"/>
        <end position="74"/>
    </location>
</feature>
<gene>
    <name evidence="9" type="ORF">OG398_14155</name>
</gene>
<dbReference type="Gene3D" id="1.10.260.40">
    <property type="entry name" value="lambda repressor-like DNA-binding domains"/>
    <property type="match status" value="1"/>
</dbReference>
<dbReference type="EMBL" id="CP108313">
    <property type="protein sequence ID" value="WTW69332.1"/>
    <property type="molecule type" value="Genomic_DNA"/>
</dbReference>
<dbReference type="Gene3D" id="1.10.1740.10">
    <property type="match status" value="1"/>
</dbReference>
<proteinExistence type="inferred from homology"/>
<feature type="compositionally biased region" description="Low complexity" evidence="6">
    <location>
        <begin position="121"/>
        <end position="131"/>
    </location>
</feature>
<accession>A0AAU2VQR6</accession>
<feature type="compositionally biased region" description="Low complexity" evidence="6">
    <location>
        <begin position="98"/>
        <end position="107"/>
    </location>
</feature>
<evidence type="ECO:0000256" key="6">
    <source>
        <dbReference type="SAM" id="MobiDB-lite"/>
    </source>
</evidence>
<keyword evidence="3" id="KW-0731">Sigma factor</keyword>
<dbReference type="Gene3D" id="1.10.10.10">
    <property type="entry name" value="Winged helix-like DNA-binding domain superfamily/Winged helix DNA-binding domain"/>
    <property type="match status" value="1"/>
</dbReference>
<dbReference type="PANTHER" id="PTHR43133">
    <property type="entry name" value="RNA POLYMERASE ECF-TYPE SIGMA FACTO"/>
    <property type="match status" value="1"/>
</dbReference>
<dbReference type="InterPro" id="IPR039425">
    <property type="entry name" value="RNA_pol_sigma-70-like"/>
</dbReference>
<dbReference type="Pfam" id="PF01381">
    <property type="entry name" value="HTH_3"/>
    <property type="match status" value="1"/>
</dbReference>
<feature type="compositionally biased region" description="Low complexity" evidence="6">
    <location>
        <begin position="34"/>
        <end position="46"/>
    </location>
</feature>
<dbReference type="SUPFAM" id="SSF88659">
    <property type="entry name" value="Sigma3 and sigma4 domains of RNA polymerase sigma factors"/>
    <property type="match status" value="1"/>
</dbReference>
<feature type="region of interest" description="Disordered" evidence="6">
    <location>
        <begin position="361"/>
        <end position="394"/>
    </location>
</feature>
<feature type="region of interest" description="Disordered" evidence="6">
    <location>
        <begin position="1"/>
        <end position="139"/>
    </location>
</feature>
<dbReference type="PROSITE" id="PS50943">
    <property type="entry name" value="HTH_CROC1"/>
    <property type="match status" value="1"/>
</dbReference>
<dbReference type="GO" id="GO:0006352">
    <property type="term" value="P:DNA-templated transcription initiation"/>
    <property type="evidence" value="ECO:0007669"/>
    <property type="project" value="InterPro"/>
</dbReference>
<dbReference type="CDD" id="cd00093">
    <property type="entry name" value="HTH_XRE"/>
    <property type="match status" value="1"/>
</dbReference>
<sequence>MTQSTTGTAAAQPLPSPKERRRLREAKSLTEEQVAAAVGVTRATVRSWETGRTSPRGRKREAYARLIGTADATSPSTSTPPAPPQPPVEPRVEPPVEMPVESSVEQPTESLEEMPAGSCGEAPAESPAEAPTSPPTASPAEAFDALYRHTAAALFRQTYLLTGRRNLSREAVAKAFDLAWQRWPEVAVDRDPAGWVRAAAYEHAMSPWRRMRPEHRRADPPPEAPGPRALLDALLALPPAFRRTLLLHDGVGLGLPETAAETEASTPAAAGRLMTARAAVAEKLPELATATAPAEQAALLHEHLGALALAQPATSLPVPELIRTGSERKAQLWTRAAIAFTVLLIGLTLITLATAPRKYETPQSPAQKVGGVPALGGPQKLTPQDKKLQKKLGGELVHGPARLVPRLG</sequence>
<feature type="compositionally biased region" description="Pro residues" evidence="6">
    <location>
        <begin position="78"/>
        <end position="89"/>
    </location>
</feature>
<keyword evidence="4" id="KW-0238">DNA-binding</keyword>
<name>A0AAU2VQR6_9ACTN</name>
<evidence type="ECO:0000256" key="1">
    <source>
        <dbReference type="ARBA" id="ARBA00010641"/>
    </source>
</evidence>
<reference evidence="9" key="1">
    <citation type="submission" date="2022-10" db="EMBL/GenBank/DDBJ databases">
        <title>The complete genomes of actinobacterial strains from the NBC collection.</title>
        <authorList>
            <person name="Joergensen T.S."/>
            <person name="Alvarez Arevalo M."/>
            <person name="Sterndorff E.B."/>
            <person name="Faurdal D."/>
            <person name="Vuksanovic O."/>
            <person name="Mourched A.-S."/>
            <person name="Charusanti P."/>
            <person name="Shaw S."/>
            <person name="Blin K."/>
            <person name="Weber T."/>
        </authorList>
    </citation>
    <scope>NUCLEOTIDE SEQUENCE</scope>
    <source>
        <strain evidence="9">NBC_00008</strain>
    </source>
</reference>